<evidence type="ECO:0000313" key="3">
    <source>
        <dbReference type="Proteomes" id="UP000235015"/>
    </source>
</evidence>
<dbReference type="EMBL" id="PKUN01000008">
    <property type="protein sequence ID" value="PLX62248.1"/>
    <property type="molecule type" value="Genomic_DNA"/>
</dbReference>
<dbReference type="RefSeq" id="WP_273438599.1">
    <property type="nucleotide sequence ID" value="NZ_PKUN01000008.1"/>
</dbReference>
<keyword evidence="1" id="KW-0472">Membrane</keyword>
<sequence>MSKYLYYLMFGVVAFLSFFVAGAEILWLSAMPWILGAYLGNLLGFGVVARVRETRRSAY</sequence>
<keyword evidence="1" id="KW-1133">Transmembrane helix</keyword>
<name>A0A2N6CY71_9GAMM</name>
<gene>
    <name evidence="2" type="ORF">C0630_07525</name>
</gene>
<dbReference type="Proteomes" id="UP000235015">
    <property type="component" value="Unassembled WGS sequence"/>
</dbReference>
<evidence type="ECO:0000256" key="1">
    <source>
        <dbReference type="SAM" id="Phobius"/>
    </source>
</evidence>
<feature type="transmembrane region" description="Helical" evidence="1">
    <location>
        <begin position="33"/>
        <end position="51"/>
    </location>
</feature>
<accession>A0A2N6CY71</accession>
<organism evidence="2 3">
    <name type="scientific">Sedimenticola selenatireducens</name>
    <dbReference type="NCBI Taxonomy" id="191960"/>
    <lineage>
        <taxon>Bacteria</taxon>
        <taxon>Pseudomonadati</taxon>
        <taxon>Pseudomonadota</taxon>
        <taxon>Gammaproteobacteria</taxon>
        <taxon>Chromatiales</taxon>
        <taxon>Sedimenticolaceae</taxon>
        <taxon>Sedimenticola</taxon>
    </lineage>
</organism>
<protein>
    <submittedName>
        <fullName evidence="2">Uncharacterized protein</fullName>
    </submittedName>
</protein>
<evidence type="ECO:0000313" key="2">
    <source>
        <dbReference type="EMBL" id="PLX62248.1"/>
    </source>
</evidence>
<dbReference type="AlphaFoldDB" id="A0A2N6CY71"/>
<proteinExistence type="predicted"/>
<feature type="transmembrane region" description="Helical" evidence="1">
    <location>
        <begin position="7"/>
        <end position="27"/>
    </location>
</feature>
<comment type="caution">
    <text evidence="2">The sequence shown here is derived from an EMBL/GenBank/DDBJ whole genome shotgun (WGS) entry which is preliminary data.</text>
</comment>
<reference evidence="2 3" key="1">
    <citation type="submission" date="2017-11" db="EMBL/GenBank/DDBJ databases">
        <title>Genome-resolved metagenomics identifies genetic mobility, metabolic interactions, and unexpected diversity in perchlorate-reducing communities.</title>
        <authorList>
            <person name="Barnum T.P."/>
            <person name="Figueroa I.A."/>
            <person name="Carlstrom C.I."/>
            <person name="Lucas L.N."/>
            <person name="Engelbrektson A.L."/>
            <person name="Coates J.D."/>
        </authorList>
    </citation>
    <scope>NUCLEOTIDE SEQUENCE [LARGE SCALE GENOMIC DNA]</scope>
    <source>
        <strain evidence="2">BM301</strain>
    </source>
</reference>
<keyword evidence="1" id="KW-0812">Transmembrane</keyword>